<name>A0ABV4DVS3_9CLOT</name>
<comment type="caution">
    <text evidence="1">The sequence shown here is derived from an EMBL/GenBank/DDBJ whole genome shotgun (WGS) entry which is preliminary data.</text>
</comment>
<protein>
    <submittedName>
        <fullName evidence="1">Head-tail connector protein</fullName>
    </submittedName>
</protein>
<dbReference type="RefSeq" id="WP_369868749.1">
    <property type="nucleotide sequence ID" value="NZ_JBGFFE010000007.1"/>
</dbReference>
<dbReference type="Gene3D" id="1.10.3230.30">
    <property type="entry name" value="Phage gp6-like head-tail connector protein"/>
    <property type="match status" value="1"/>
</dbReference>
<proteinExistence type="predicted"/>
<reference evidence="1 2" key="1">
    <citation type="submission" date="2024-08" db="EMBL/GenBank/DDBJ databases">
        <title>Clostridium lapicellarii sp. nov., and Clostridium renhuaiense sp. nov., two species isolated from the mud in a fermentation cellar used for producing sauce-flavour Chinese liquors.</title>
        <authorList>
            <person name="Yang F."/>
            <person name="Wang H."/>
            <person name="Chen L.Q."/>
            <person name="Zhou N."/>
            <person name="Lu J.J."/>
            <person name="Pu X.X."/>
            <person name="Wan B."/>
            <person name="Wang L."/>
            <person name="Liu S.J."/>
        </authorList>
    </citation>
    <scope>NUCLEOTIDE SEQUENCE [LARGE SCALE GENOMIC DNA]</scope>
    <source>
        <strain evidence="1 2">MT-113</strain>
    </source>
</reference>
<dbReference type="NCBIfam" id="TIGR01560">
    <property type="entry name" value="put_DNA_pack"/>
    <property type="match status" value="1"/>
</dbReference>
<evidence type="ECO:0000313" key="2">
    <source>
        <dbReference type="Proteomes" id="UP001565220"/>
    </source>
</evidence>
<organism evidence="1 2">
    <name type="scientific">Clostridium lapidicellarium</name>
    <dbReference type="NCBI Taxonomy" id="3240931"/>
    <lineage>
        <taxon>Bacteria</taxon>
        <taxon>Bacillati</taxon>
        <taxon>Bacillota</taxon>
        <taxon>Clostridia</taxon>
        <taxon>Eubacteriales</taxon>
        <taxon>Clostridiaceae</taxon>
        <taxon>Clostridium</taxon>
    </lineage>
</organism>
<accession>A0ABV4DVS3</accession>
<dbReference type="Proteomes" id="UP001565220">
    <property type="component" value="Unassembled WGS sequence"/>
</dbReference>
<dbReference type="CDD" id="cd08054">
    <property type="entry name" value="gp6"/>
    <property type="match status" value="1"/>
</dbReference>
<dbReference type="EMBL" id="JBGFFE010000007">
    <property type="protein sequence ID" value="MEY8763345.1"/>
    <property type="molecule type" value="Genomic_DNA"/>
</dbReference>
<evidence type="ECO:0000313" key="1">
    <source>
        <dbReference type="EMBL" id="MEY8763345.1"/>
    </source>
</evidence>
<sequence length="98" mass="10777">MSVLSLEEAKEYLHCDDTTDGDNDIQELIDTAEKYLLNAGCTLNPGDPVAKLAEKMLINHWYENREPVGNANKLAYGLQCLIIQLQNCYSATGTSGTP</sequence>
<dbReference type="InterPro" id="IPR006450">
    <property type="entry name" value="Phage_HK97_gp6-like"/>
</dbReference>
<keyword evidence="2" id="KW-1185">Reference proteome</keyword>
<gene>
    <name evidence="1" type="ORF">AB8S09_06785</name>
</gene>